<sequence length="330" mass="34708">MVPPGCAEYMYFDGEHGGTDPTAAPVQFVDGEAPGNAPSSSYTLGEEATALEVDGQALSIVVVHCFGGGSYTYPVIAAYDPDLHLAGWVDLLEDGYPQPGASPKPYLEDITVSGATLTYVHGGIELFGDEPCSACEKSGSATMTWQWTGEAFTSTDVVVHTPGGDVREPAIGDVQDVVDLLISGDDAAASYFVEGKVNPELVEGQTDFSTIGDGTLDFGRADVVPPGTQVQSCEVIGGGMFGENHGYGSWYQSYFMRDGSEIAYPSMVAGSSEPVYDTFPGDTVCLLRNDEDPPLGEFYNQAGFHLVLKGTEDGSVMVRVIGLGAFGAEI</sequence>
<organism evidence="1 2">
    <name type="scientific">Brachybacterium epidermidis</name>
    <dbReference type="NCBI Taxonomy" id="2781983"/>
    <lineage>
        <taxon>Bacteria</taxon>
        <taxon>Bacillati</taxon>
        <taxon>Actinomycetota</taxon>
        <taxon>Actinomycetes</taxon>
        <taxon>Micrococcales</taxon>
        <taxon>Dermabacteraceae</taxon>
        <taxon>Brachybacterium</taxon>
    </lineage>
</organism>
<protein>
    <submittedName>
        <fullName evidence="1">Uncharacterized protein</fullName>
    </submittedName>
</protein>
<comment type="caution">
    <text evidence="1">The sequence shown here is derived from an EMBL/GenBank/DDBJ whole genome shotgun (WGS) entry which is preliminary data.</text>
</comment>
<dbReference type="EMBL" id="JADEYR010000005">
    <property type="protein sequence ID" value="MBE9403983.1"/>
    <property type="molecule type" value="Genomic_DNA"/>
</dbReference>
<evidence type="ECO:0000313" key="1">
    <source>
        <dbReference type="EMBL" id="MBE9403983.1"/>
    </source>
</evidence>
<proteinExistence type="predicted"/>
<dbReference type="Proteomes" id="UP000644727">
    <property type="component" value="Unassembled WGS sequence"/>
</dbReference>
<dbReference type="RefSeq" id="WP_193865719.1">
    <property type="nucleotide sequence ID" value="NZ_JADEYR010000005.1"/>
</dbReference>
<reference evidence="1 2" key="1">
    <citation type="submission" date="2020-10" db="EMBL/GenBank/DDBJ databases">
        <title>Draft genome and description of Brachybacterium epidermidis sp nov.</title>
        <authorList>
            <person name="Boxberger M."/>
            <person name="La Scola B."/>
        </authorList>
    </citation>
    <scope>NUCLEOTIDE SEQUENCE [LARGE SCALE GENOMIC DNA]</scope>
    <source>
        <strain evidence="1 2">Marseille-Q2903</strain>
    </source>
</reference>
<gene>
    <name evidence="1" type="ORF">IOE58_07205</name>
</gene>
<evidence type="ECO:0000313" key="2">
    <source>
        <dbReference type="Proteomes" id="UP000644727"/>
    </source>
</evidence>
<keyword evidence="2" id="KW-1185">Reference proteome</keyword>
<name>A0ABR9W1H3_9MICO</name>
<accession>A0ABR9W1H3</accession>